<dbReference type="InterPro" id="IPR002123">
    <property type="entry name" value="Plipid/glycerol_acylTrfase"/>
</dbReference>
<evidence type="ECO:0000313" key="11">
    <source>
        <dbReference type="RefSeq" id="XP_035546106.1"/>
    </source>
</evidence>
<dbReference type="RefSeq" id="XP_035546106.1">
    <property type="nucleotide sequence ID" value="XM_035690213.1"/>
</dbReference>
<dbReference type="OrthoDB" id="189226at2759"/>
<evidence type="ECO:0000256" key="3">
    <source>
        <dbReference type="ARBA" id="ARBA00005189"/>
    </source>
</evidence>
<evidence type="ECO:0000256" key="6">
    <source>
        <dbReference type="ARBA" id="ARBA00022679"/>
    </source>
</evidence>
<dbReference type="GO" id="GO:0012505">
    <property type="term" value="C:endomembrane system"/>
    <property type="evidence" value="ECO:0000318"/>
    <property type="project" value="GO_Central"/>
</dbReference>
<feature type="transmembrane region" description="Helical" evidence="8">
    <location>
        <begin position="41"/>
        <end position="61"/>
    </location>
</feature>
<feature type="domain" description="Phospholipid/glycerol acyltransferase" evidence="9">
    <location>
        <begin position="87"/>
        <end position="209"/>
    </location>
</feature>
<dbReference type="UniPathway" id="UPA00557">
    <property type="reaction ID" value="UER00613"/>
</dbReference>
<evidence type="ECO:0000256" key="8">
    <source>
        <dbReference type="SAM" id="Phobius"/>
    </source>
</evidence>
<feature type="transmembrane region" description="Helical" evidence="8">
    <location>
        <begin position="308"/>
        <end position="333"/>
    </location>
</feature>
<evidence type="ECO:0000256" key="2">
    <source>
        <dbReference type="ARBA" id="ARBA00004728"/>
    </source>
</evidence>
<feature type="transmembrane region" description="Helical" evidence="8">
    <location>
        <begin position="12"/>
        <end position="34"/>
    </location>
</feature>
<protein>
    <recommendedName>
        <fullName evidence="5">1-acylglycerol-3-phosphate O-acyltransferase</fullName>
        <ecNumber evidence="5">2.3.1.51</ecNumber>
    </recommendedName>
</protein>
<keyword evidence="8" id="KW-0812">Transmembrane</keyword>
<evidence type="ECO:0000313" key="10">
    <source>
        <dbReference type="Proteomes" id="UP000235220"/>
    </source>
</evidence>
<dbReference type="KEGG" id="jre:108985388"/>
<feature type="transmembrane region" description="Helical" evidence="8">
    <location>
        <begin position="339"/>
        <end position="358"/>
    </location>
</feature>
<gene>
    <name evidence="11" type="primary">LOC108985388</name>
</gene>
<dbReference type="InParanoid" id="A0A6P9EFJ6"/>
<dbReference type="PANTHER" id="PTHR10983">
    <property type="entry name" value="1-ACYLGLYCEROL-3-PHOSPHATE ACYLTRANSFERASE-RELATED"/>
    <property type="match status" value="1"/>
</dbReference>
<keyword evidence="6" id="KW-0808">Transferase</keyword>
<evidence type="ECO:0000256" key="1">
    <source>
        <dbReference type="ARBA" id="ARBA00001141"/>
    </source>
</evidence>
<comment type="similarity">
    <text evidence="4">Belongs to the 1-acyl-sn-glycerol-3-phosphate acyltransferase family.</text>
</comment>
<dbReference type="GO" id="GO:0003841">
    <property type="term" value="F:1-acylglycerol-3-phosphate O-acyltransferase activity"/>
    <property type="evidence" value="ECO:0000318"/>
    <property type="project" value="GO_Central"/>
</dbReference>
<dbReference type="Pfam" id="PF01553">
    <property type="entry name" value="Acyltransferase"/>
    <property type="match status" value="1"/>
</dbReference>
<comment type="pathway">
    <text evidence="3">Lipid metabolism.</text>
</comment>
<keyword evidence="8" id="KW-1133">Transmembrane helix</keyword>
<dbReference type="AlphaFoldDB" id="A0A6P9EFJ6"/>
<proteinExistence type="inferred from homology"/>
<comment type="pathway">
    <text evidence="2">Phospholipid metabolism; CDP-diacylglycerol biosynthesis; CDP-diacylglycerol from sn-glycerol 3-phosphate: step 2/3.</text>
</comment>
<accession>A0A6P9EFJ6</accession>
<name>A0A6P9EFJ6_JUGRE</name>
<dbReference type="Proteomes" id="UP000235220">
    <property type="component" value="Chromosome 5"/>
</dbReference>
<evidence type="ECO:0000256" key="5">
    <source>
        <dbReference type="ARBA" id="ARBA00013211"/>
    </source>
</evidence>
<dbReference type="SUPFAM" id="SSF69593">
    <property type="entry name" value="Glycerol-3-phosphate (1)-acyltransferase"/>
    <property type="match status" value="1"/>
</dbReference>
<evidence type="ECO:0000256" key="7">
    <source>
        <dbReference type="ARBA" id="ARBA00023315"/>
    </source>
</evidence>
<comment type="catalytic activity">
    <reaction evidence="1">
        <text>a 1-acyl-sn-glycero-3-phosphate + an acyl-CoA = a 1,2-diacyl-sn-glycero-3-phosphate + CoA</text>
        <dbReference type="Rhea" id="RHEA:19709"/>
        <dbReference type="ChEBI" id="CHEBI:57287"/>
        <dbReference type="ChEBI" id="CHEBI:57970"/>
        <dbReference type="ChEBI" id="CHEBI:58342"/>
        <dbReference type="ChEBI" id="CHEBI:58608"/>
        <dbReference type="EC" id="2.3.1.51"/>
    </reaction>
</comment>
<dbReference type="Pfam" id="PF16076">
    <property type="entry name" value="Acyltransf_C"/>
    <property type="match status" value="1"/>
</dbReference>
<dbReference type="SMART" id="SM00563">
    <property type="entry name" value="PlsC"/>
    <property type="match status" value="1"/>
</dbReference>
<reference evidence="11" key="1">
    <citation type="submission" date="2025-08" db="UniProtKB">
        <authorList>
            <consortium name="RefSeq"/>
        </authorList>
    </citation>
    <scope>IDENTIFICATION</scope>
    <source>
        <tissue evidence="11">Leaves</tissue>
    </source>
</reference>
<sequence length="379" mass="42962">MDAKKTASCLPFGIAFICTGILVNLIQATCFLIVRPLSKTLFRRINGAVTEILWLLVIWLMDWWSGLKVQLYTDHMDTYRLMGKEHAILMPNHTCDVDILLVWLLAQRFDCLRSALMVVKKSSKYLPIYGWASWFFEFIFLDRSWEKDEHYLKSSLKGLKDFPKPFWLTMFVEGTRMTEDKLLVAQEFAASRGLPVPRNVLVPRTKGFVAAVKHMRSFVPAVYDVTLAVSKGHPLPSLVRIFEKQPSEVKIYIKRYSMKELPESDGDIAQWCKDRFVEKDAMLEEFRAEGTFEGKEIIPDGGRSLKSLLVFITCLCMCCVGIYKFCQAFSLLSTWKGNAIIAGGLAMVVLIGNIFIAYTKLPKRALIAAAAAAAKANIN</sequence>
<keyword evidence="8" id="KW-0472">Membrane</keyword>
<dbReference type="InterPro" id="IPR032098">
    <property type="entry name" value="Acyltransf_C"/>
</dbReference>
<organism evidence="10 11">
    <name type="scientific">Juglans regia</name>
    <name type="common">English walnut</name>
    <dbReference type="NCBI Taxonomy" id="51240"/>
    <lineage>
        <taxon>Eukaryota</taxon>
        <taxon>Viridiplantae</taxon>
        <taxon>Streptophyta</taxon>
        <taxon>Embryophyta</taxon>
        <taxon>Tracheophyta</taxon>
        <taxon>Spermatophyta</taxon>
        <taxon>Magnoliopsida</taxon>
        <taxon>eudicotyledons</taxon>
        <taxon>Gunneridae</taxon>
        <taxon>Pentapetalae</taxon>
        <taxon>rosids</taxon>
        <taxon>fabids</taxon>
        <taxon>Fagales</taxon>
        <taxon>Juglandaceae</taxon>
        <taxon>Juglans</taxon>
    </lineage>
</organism>
<dbReference type="CDD" id="cd07990">
    <property type="entry name" value="LPLAT_LCLAT1-like"/>
    <property type="match status" value="1"/>
</dbReference>
<dbReference type="PANTHER" id="PTHR10983:SF56">
    <property type="entry name" value="1-ACYLGLYCEROL-3-PHOSPHATE O-ACYLTRANSFERASE"/>
    <property type="match status" value="1"/>
</dbReference>
<dbReference type="GO" id="GO:0016024">
    <property type="term" value="P:CDP-diacylglycerol biosynthetic process"/>
    <property type="evidence" value="ECO:0007669"/>
    <property type="project" value="UniProtKB-UniPathway"/>
</dbReference>
<keyword evidence="7" id="KW-0012">Acyltransferase</keyword>
<evidence type="ECO:0000256" key="4">
    <source>
        <dbReference type="ARBA" id="ARBA00008655"/>
    </source>
</evidence>
<keyword evidence="10" id="KW-1185">Reference proteome</keyword>
<dbReference type="GeneID" id="108985388"/>
<evidence type="ECO:0000259" key="9">
    <source>
        <dbReference type="SMART" id="SM00563"/>
    </source>
</evidence>
<dbReference type="EC" id="2.3.1.51" evidence="5"/>